<gene>
    <name evidence="2" type="ORF">SAMN05216290_0395</name>
</gene>
<evidence type="ECO:0000256" key="1">
    <source>
        <dbReference type="SAM" id="SignalP"/>
    </source>
</evidence>
<dbReference type="OrthoDB" id="982449at2"/>
<protein>
    <recommendedName>
        <fullName evidence="4">DUF4252 domain-containing protein</fullName>
    </recommendedName>
</protein>
<dbReference type="RefSeq" id="WP_139177350.1">
    <property type="nucleotide sequence ID" value="NZ_FOIR01000001.1"/>
</dbReference>
<evidence type="ECO:0000313" key="2">
    <source>
        <dbReference type="EMBL" id="SEV87637.1"/>
    </source>
</evidence>
<proteinExistence type="predicted"/>
<dbReference type="STRING" id="1267423.SAMN05216290_0395"/>
<sequence length="199" mass="22669">MRKIIVMMVLSLVATSFYGQGLNQKDRQQIDQRVGSFLQQISDKNYTGLVDYIYPRVFEHTSKDQMFKTFAMLEQMGITLKFQNMEVLEANSLSTVDNIEYAMIKYNLDMTLPLTTDDLKGFAPLIVPSLESNFGKGNVIYNKAENYIRVKGQKYLMGVKDPEYKSQWLFLIYDASFKSAITKIVPAKVNQQAAAIAGE</sequence>
<evidence type="ECO:0000313" key="3">
    <source>
        <dbReference type="Proteomes" id="UP000199437"/>
    </source>
</evidence>
<keyword evidence="1" id="KW-0732">Signal</keyword>
<reference evidence="3" key="1">
    <citation type="submission" date="2016-10" db="EMBL/GenBank/DDBJ databases">
        <authorList>
            <person name="Varghese N."/>
            <person name="Submissions S."/>
        </authorList>
    </citation>
    <scope>NUCLEOTIDE SEQUENCE [LARGE SCALE GENOMIC DNA]</scope>
    <source>
        <strain evidence="3">CGMCC 1.12402</strain>
    </source>
</reference>
<dbReference type="Proteomes" id="UP000199437">
    <property type="component" value="Unassembled WGS sequence"/>
</dbReference>
<name>A0A1I0MH04_9BACT</name>
<feature type="chain" id="PRO_5011709627" description="DUF4252 domain-containing protein" evidence="1">
    <location>
        <begin position="20"/>
        <end position="199"/>
    </location>
</feature>
<feature type="signal peptide" evidence="1">
    <location>
        <begin position="1"/>
        <end position="19"/>
    </location>
</feature>
<organism evidence="2 3">
    <name type="scientific">Roseivirga pacifica</name>
    <dbReference type="NCBI Taxonomy" id="1267423"/>
    <lineage>
        <taxon>Bacteria</taxon>
        <taxon>Pseudomonadati</taxon>
        <taxon>Bacteroidota</taxon>
        <taxon>Cytophagia</taxon>
        <taxon>Cytophagales</taxon>
        <taxon>Roseivirgaceae</taxon>
        <taxon>Roseivirga</taxon>
    </lineage>
</organism>
<accession>A0A1I0MH04</accession>
<dbReference type="GeneID" id="99985157"/>
<dbReference type="AlphaFoldDB" id="A0A1I0MH04"/>
<evidence type="ECO:0008006" key="4">
    <source>
        <dbReference type="Google" id="ProtNLM"/>
    </source>
</evidence>
<dbReference type="EMBL" id="FOIR01000001">
    <property type="protein sequence ID" value="SEV87637.1"/>
    <property type="molecule type" value="Genomic_DNA"/>
</dbReference>
<keyword evidence="3" id="KW-1185">Reference proteome</keyword>